<dbReference type="AlphaFoldDB" id="A0A6C0BL28"/>
<sequence length="137" mass="15554">MPKNMQKSLRGIERKARKNDRVETDALDDPDVLFGRTVKHLGHGQFTVMVQDPDHRERLIEVIAKIIDKNTMRIAINDLVIVVKSGKSFELKGKLSTKSAKKLRNDKKIQAALLQEATEDDLFSSEDEEAEINVDNI</sequence>
<accession>A0A6C0BL28</accession>
<dbReference type="InterPro" id="IPR012340">
    <property type="entry name" value="NA-bd_OB-fold"/>
</dbReference>
<organism evidence="2">
    <name type="scientific">viral metagenome</name>
    <dbReference type="NCBI Taxonomy" id="1070528"/>
    <lineage>
        <taxon>unclassified sequences</taxon>
        <taxon>metagenomes</taxon>
        <taxon>organismal metagenomes</taxon>
    </lineage>
</organism>
<evidence type="ECO:0008006" key="3">
    <source>
        <dbReference type="Google" id="ProtNLM"/>
    </source>
</evidence>
<dbReference type="Gene3D" id="2.40.50.140">
    <property type="entry name" value="Nucleic acid-binding proteins"/>
    <property type="match status" value="1"/>
</dbReference>
<dbReference type="EMBL" id="MN739169">
    <property type="protein sequence ID" value="QHS92118.1"/>
    <property type="molecule type" value="Genomic_DNA"/>
</dbReference>
<name>A0A6C0BL28_9ZZZZ</name>
<protein>
    <recommendedName>
        <fullName evidence="3">S1-like domain-containing protein</fullName>
    </recommendedName>
</protein>
<evidence type="ECO:0000256" key="1">
    <source>
        <dbReference type="SAM" id="MobiDB-lite"/>
    </source>
</evidence>
<feature type="compositionally biased region" description="Basic and acidic residues" evidence="1">
    <location>
        <begin position="10"/>
        <end position="21"/>
    </location>
</feature>
<proteinExistence type="predicted"/>
<evidence type="ECO:0000313" key="2">
    <source>
        <dbReference type="EMBL" id="QHS92118.1"/>
    </source>
</evidence>
<feature type="region of interest" description="Disordered" evidence="1">
    <location>
        <begin position="1"/>
        <end position="21"/>
    </location>
</feature>
<reference evidence="2" key="1">
    <citation type="journal article" date="2020" name="Nature">
        <title>Giant virus diversity and host interactions through global metagenomics.</title>
        <authorList>
            <person name="Schulz F."/>
            <person name="Roux S."/>
            <person name="Paez-Espino D."/>
            <person name="Jungbluth S."/>
            <person name="Walsh D.A."/>
            <person name="Denef V.J."/>
            <person name="McMahon K.D."/>
            <person name="Konstantinidis K.T."/>
            <person name="Eloe-Fadrosh E.A."/>
            <person name="Kyrpides N.C."/>
            <person name="Woyke T."/>
        </authorList>
    </citation>
    <scope>NUCLEOTIDE SEQUENCE</scope>
    <source>
        <strain evidence="2">GVMAG-M-3300013285-6</strain>
    </source>
</reference>